<organism evidence="2 3">
    <name type="scientific">Sulfitobacter undariae</name>
    <dbReference type="NCBI Taxonomy" id="1563671"/>
    <lineage>
        <taxon>Bacteria</taxon>
        <taxon>Pseudomonadati</taxon>
        <taxon>Pseudomonadota</taxon>
        <taxon>Alphaproteobacteria</taxon>
        <taxon>Rhodobacterales</taxon>
        <taxon>Roseobacteraceae</taxon>
        <taxon>Sulfitobacter</taxon>
    </lineage>
</organism>
<gene>
    <name evidence="2" type="ORF">GGR95_000986</name>
</gene>
<sequence>MSSTTLPLNTPIWLKAISILGIIWYAFGLLQFWLAYSMDTTAAASAGTITTAHAAAIAGTPALVWLTFAVASGAGLLGAAALFIGSGRAKLLFAISAISALVYYIWLYAISGTGADRPSEELPIAVVVVVVTLGFLFLNKRTHP</sequence>
<dbReference type="EMBL" id="JACIEI010000002">
    <property type="protein sequence ID" value="MBB3993358.1"/>
    <property type="molecule type" value="Genomic_DNA"/>
</dbReference>
<evidence type="ECO:0008006" key="4">
    <source>
        <dbReference type="Google" id="ProtNLM"/>
    </source>
</evidence>
<feature type="transmembrane region" description="Helical" evidence="1">
    <location>
        <begin position="122"/>
        <end position="138"/>
    </location>
</feature>
<proteinExistence type="predicted"/>
<evidence type="ECO:0000313" key="2">
    <source>
        <dbReference type="EMBL" id="MBB3993358.1"/>
    </source>
</evidence>
<feature type="transmembrane region" description="Helical" evidence="1">
    <location>
        <begin position="12"/>
        <end position="34"/>
    </location>
</feature>
<evidence type="ECO:0000256" key="1">
    <source>
        <dbReference type="SAM" id="Phobius"/>
    </source>
</evidence>
<name>A0A7W6E7V2_9RHOB</name>
<keyword evidence="1" id="KW-0472">Membrane</keyword>
<feature type="transmembrane region" description="Helical" evidence="1">
    <location>
        <begin position="91"/>
        <end position="110"/>
    </location>
</feature>
<dbReference type="AlphaFoldDB" id="A0A7W6E7V2"/>
<evidence type="ECO:0000313" key="3">
    <source>
        <dbReference type="Proteomes" id="UP000530268"/>
    </source>
</evidence>
<reference evidence="2 3" key="1">
    <citation type="submission" date="2020-08" db="EMBL/GenBank/DDBJ databases">
        <title>Genomic Encyclopedia of Type Strains, Phase IV (KMG-IV): sequencing the most valuable type-strain genomes for metagenomic binning, comparative biology and taxonomic classification.</title>
        <authorList>
            <person name="Goeker M."/>
        </authorList>
    </citation>
    <scope>NUCLEOTIDE SEQUENCE [LARGE SCALE GENOMIC DNA]</scope>
    <source>
        <strain evidence="2 3">DSM 102234</strain>
    </source>
</reference>
<keyword evidence="1" id="KW-0812">Transmembrane</keyword>
<feature type="transmembrane region" description="Helical" evidence="1">
    <location>
        <begin position="62"/>
        <end position="84"/>
    </location>
</feature>
<keyword evidence="1" id="KW-1133">Transmembrane helix</keyword>
<accession>A0A7W6E7V2</accession>
<dbReference type="Proteomes" id="UP000530268">
    <property type="component" value="Unassembled WGS sequence"/>
</dbReference>
<protein>
    <recommendedName>
        <fullName evidence="4">DoxX-like family protein</fullName>
    </recommendedName>
</protein>
<dbReference type="RefSeq" id="WP_184563354.1">
    <property type="nucleotide sequence ID" value="NZ_JACIEI010000002.1"/>
</dbReference>
<comment type="caution">
    <text evidence="2">The sequence shown here is derived from an EMBL/GenBank/DDBJ whole genome shotgun (WGS) entry which is preliminary data.</text>
</comment>
<keyword evidence="3" id="KW-1185">Reference proteome</keyword>